<sequence>MRRYVEDKELQSSIPVNDINEQASTSALAPEPAHDHLVEDPISYAEDEDINSGAEVLNPSDNEEGSVLEDAPKKSYASIVKVIKSNTALTPVYVPTNNVRVTAAPKEPHSIISAKPALVTKATLTNSDNAPESSNDNEEGIHVRVRGIRECKFSSECT</sequence>
<gene>
    <name evidence="2" type="ORF">F3Y22_tig00002847pilonHSYRG00088</name>
</gene>
<dbReference type="EMBL" id="VEPZ02000198">
    <property type="protein sequence ID" value="KAE8730891.1"/>
    <property type="molecule type" value="Genomic_DNA"/>
</dbReference>
<evidence type="ECO:0000313" key="2">
    <source>
        <dbReference type="EMBL" id="KAE8730891.1"/>
    </source>
</evidence>
<evidence type="ECO:0000256" key="1">
    <source>
        <dbReference type="SAM" id="MobiDB-lite"/>
    </source>
</evidence>
<keyword evidence="3" id="KW-1185">Reference proteome</keyword>
<name>A0A6A3CUR8_HIBSY</name>
<accession>A0A6A3CUR8</accession>
<reference evidence="2" key="1">
    <citation type="submission" date="2019-09" db="EMBL/GenBank/DDBJ databases">
        <title>Draft genome information of white flower Hibiscus syriacus.</title>
        <authorList>
            <person name="Kim Y.-M."/>
        </authorList>
    </citation>
    <scope>NUCLEOTIDE SEQUENCE [LARGE SCALE GENOMIC DNA]</scope>
    <source>
        <strain evidence="2">YM2019G1</strain>
    </source>
</reference>
<comment type="caution">
    <text evidence="2">The sequence shown here is derived from an EMBL/GenBank/DDBJ whole genome shotgun (WGS) entry which is preliminary data.</text>
</comment>
<dbReference type="Proteomes" id="UP000436088">
    <property type="component" value="Unassembled WGS sequence"/>
</dbReference>
<feature type="compositionally biased region" description="Basic and acidic residues" evidence="1">
    <location>
        <begin position="1"/>
        <end position="10"/>
    </location>
</feature>
<proteinExistence type="predicted"/>
<dbReference type="AlphaFoldDB" id="A0A6A3CUR8"/>
<feature type="compositionally biased region" description="Polar residues" evidence="1">
    <location>
        <begin position="11"/>
        <end position="27"/>
    </location>
</feature>
<feature type="region of interest" description="Disordered" evidence="1">
    <location>
        <begin position="50"/>
        <end position="69"/>
    </location>
</feature>
<protein>
    <submittedName>
        <fullName evidence="2">RNA binding protein, putative isoform 3</fullName>
    </submittedName>
</protein>
<organism evidence="2 3">
    <name type="scientific">Hibiscus syriacus</name>
    <name type="common">Rose of Sharon</name>
    <dbReference type="NCBI Taxonomy" id="106335"/>
    <lineage>
        <taxon>Eukaryota</taxon>
        <taxon>Viridiplantae</taxon>
        <taxon>Streptophyta</taxon>
        <taxon>Embryophyta</taxon>
        <taxon>Tracheophyta</taxon>
        <taxon>Spermatophyta</taxon>
        <taxon>Magnoliopsida</taxon>
        <taxon>eudicotyledons</taxon>
        <taxon>Gunneridae</taxon>
        <taxon>Pentapetalae</taxon>
        <taxon>rosids</taxon>
        <taxon>malvids</taxon>
        <taxon>Malvales</taxon>
        <taxon>Malvaceae</taxon>
        <taxon>Malvoideae</taxon>
        <taxon>Hibiscus</taxon>
    </lineage>
</organism>
<feature type="region of interest" description="Disordered" evidence="1">
    <location>
        <begin position="1"/>
        <end position="35"/>
    </location>
</feature>
<evidence type="ECO:0000313" key="3">
    <source>
        <dbReference type="Proteomes" id="UP000436088"/>
    </source>
</evidence>